<gene>
    <name evidence="4" type="ORF">RCL2_001508000</name>
</gene>
<dbReference type="OrthoDB" id="2409094at2759"/>
<feature type="compositionally biased region" description="Basic and acidic residues" evidence="1">
    <location>
        <begin position="928"/>
        <end position="943"/>
    </location>
</feature>
<feature type="transmembrane region" description="Helical" evidence="2">
    <location>
        <begin position="787"/>
        <end position="807"/>
    </location>
</feature>
<protein>
    <submittedName>
        <fullName evidence="4">Glycosyltransferase family 2 protein</fullName>
    </submittedName>
</protein>
<sequence>MRAMCTKKFFLIIFVLTIFSSVYCKIINFSESTDLRVHNINSYQDGTILIHMINPSRENCSTPILYFRLIHINETLTSINVSATQIPAFNFCESRIKGIVYYYINVYPLTENYIFVTYVNSSNPIDASIYGILFDWNSNFISNTYLSVASVNKEGIVQPPGKIYFSKKSRNVGFLYVDIMANTGAVIWNYFTRPSVNNLNISNINSGKILNNDRLNTLTSGFLNAEGNYCLVIARFSSKNQEPIEFPNDLSFPLRVVTILIPTQSNQTPSSNVIYLNKLITFSNIITLNCNIDYNGSGNICQLYFSGGNNVTNASILKLSFLTSGKLTNIETKPANYVRNSNEININPLLFGGYLLTARFQNRLIYGYILNSTEDFQDYWPLPRPFFLNSKRQSYVLPDKNVIGVTQINATNCFLNTTEIPRIPITNDKGYYNPQINATFPVINGIIPTGTSQIFIQYKEPVQLSSGNISVFIYSNSIPTDPIYLRQVYSGQSGYCILSENRKTVMVKIFTSTFNQPLTSYSVIIDDNFVKIKETGEAIKGIEANVWVFRTEQTVPNIFIDSSVVLFRLTAAGSILYESLNVTEQQEFVNELGNELATILPITSSRLVPRYRYQRDPTAEEIQVILSLEIISSTNVSEKNVANIIKDLNSFIIHRDMGPLAYMKYTHLIDSNYGLVQHENFWNKYLFVVILFIVGILLFALLCFIEQRRNPKAETTSVFKFFIGFISYTLFVIFTIRYSKAVTGLFPTSITIVILSASLKETVSLFLIIRELTSSYEFRGWFMKHHLITILFTLLSIVDVYSVMVLTSKIGGRQNLNAPFAKRTRTWIFWVGLFALIKKEIPQFIILLIYHQKTLKLDLVPFLTLLITSIVLAFNAVWRLNQLINLIRRIRRSRKSRKADNNLDLGNNRLSVPSIIFESDGFDDEPSPPEKGEKEKEKKKEELSTESEDEKSFVEEEIEKVG</sequence>
<keyword evidence="2" id="KW-1133">Transmembrane helix</keyword>
<feature type="chain" id="PRO_5034455077" evidence="3">
    <location>
        <begin position="25"/>
        <end position="962"/>
    </location>
</feature>
<feature type="transmembrane region" description="Helical" evidence="2">
    <location>
        <begin position="857"/>
        <end position="878"/>
    </location>
</feature>
<dbReference type="GO" id="GO:0016740">
    <property type="term" value="F:transferase activity"/>
    <property type="evidence" value="ECO:0007669"/>
    <property type="project" value="UniProtKB-KW"/>
</dbReference>
<evidence type="ECO:0000313" key="4">
    <source>
        <dbReference type="EMBL" id="GES88115.1"/>
    </source>
</evidence>
<keyword evidence="2" id="KW-0812">Transmembrane</keyword>
<feature type="signal peptide" evidence="3">
    <location>
        <begin position="1"/>
        <end position="24"/>
    </location>
</feature>
<keyword evidence="2" id="KW-0472">Membrane</keyword>
<keyword evidence="4" id="KW-0808">Transferase</keyword>
<feature type="compositionally biased region" description="Basic and acidic residues" evidence="1">
    <location>
        <begin position="950"/>
        <end position="962"/>
    </location>
</feature>
<comment type="caution">
    <text evidence="4">The sequence shown here is derived from an EMBL/GenBank/DDBJ whole genome shotgun (WGS) entry which is preliminary data.</text>
</comment>
<feature type="region of interest" description="Disordered" evidence="1">
    <location>
        <begin position="918"/>
        <end position="962"/>
    </location>
</feature>
<feature type="transmembrane region" description="Helical" evidence="2">
    <location>
        <begin position="717"/>
        <end position="738"/>
    </location>
</feature>
<dbReference type="EMBL" id="BLAL01000176">
    <property type="protein sequence ID" value="GES88115.1"/>
    <property type="molecule type" value="Genomic_DNA"/>
</dbReference>
<proteinExistence type="predicted"/>
<dbReference type="AlphaFoldDB" id="A0A8H3QPC7"/>
<keyword evidence="3" id="KW-0732">Signal</keyword>
<dbReference type="Proteomes" id="UP000615446">
    <property type="component" value="Unassembled WGS sequence"/>
</dbReference>
<evidence type="ECO:0000313" key="5">
    <source>
        <dbReference type="Proteomes" id="UP000615446"/>
    </source>
</evidence>
<reference evidence="4" key="1">
    <citation type="submission" date="2019-10" db="EMBL/GenBank/DDBJ databases">
        <title>Conservation and host-specific expression of non-tandemly repeated heterogenous ribosome RNA gene in arbuscular mycorrhizal fungi.</title>
        <authorList>
            <person name="Maeda T."/>
            <person name="Kobayashi Y."/>
            <person name="Nakagawa T."/>
            <person name="Ezawa T."/>
            <person name="Yamaguchi K."/>
            <person name="Bino T."/>
            <person name="Nishimoto Y."/>
            <person name="Shigenobu S."/>
            <person name="Kawaguchi M."/>
        </authorList>
    </citation>
    <scope>NUCLEOTIDE SEQUENCE</scope>
    <source>
        <strain evidence="4">HR1</strain>
    </source>
</reference>
<evidence type="ECO:0000256" key="3">
    <source>
        <dbReference type="SAM" id="SignalP"/>
    </source>
</evidence>
<feature type="transmembrane region" description="Helical" evidence="2">
    <location>
        <begin position="827"/>
        <end position="850"/>
    </location>
</feature>
<evidence type="ECO:0000256" key="1">
    <source>
        <dbReference type="SAM" id="MobiDB-lite"/>
    </source>
</evidence>
<name>A0A8H3QPC7_9GLOM</name>
<organism evidence="4 5">
    <name type="scientific">Rhizophagus clarus</name>
    <dbReference type="NCBI Taxonomy" id="94130"/>
    <lineage>
        <taxon>Eukaryota</taxon>
        <taxon>Fungi</taxon>
        <taxon>Fungi incertae sedis</taxon>
        <taxon>Mucoromycota</taxon>
        <taxon>Glomeromycotina</taxon>
        <taxon>Glomeromycetes</taxon>
        <taxon>Glomerales</taxon>
        <taxon>Glomeraceae</taxon>
        <taxon>Rhizophagus</taxon>
    </lineage>
</organism>
<evidence type="ECO:0000256" key="2">
    <source>
        <dbReference type="SAM" id="Phobius"/>
    </source>
</evidence>
<accession>A0A8H3QPC7</accession>
<feature type="transmembrane region" description="Helical" evidence="2">
    <location>
        <begin position="685"/>
        <end position="705"/>
    </location>
</feature>